<feature type="coiled-coil region" evidence="1">
    <location>
        <begin position="138"/>
        <end position="165"/>
    </location>
</feature>
<evidence type="ECO:0000259" key="2">
    <source>
        <dbReference type="Pfam" id="PF01548"/>
    </source>
</evidence>
<comment type="caution">
    <text evidence="4">The sequence shown here is derived from an EMBL/GenBank/DDBJ whole genome shotgun (WGS) entry which is preliminary data.</text>
</comment>
<dbReference type="PANTHER" id="PTHR33055">
    <property type="entry name" value="TRANSPOSASE FOR INSERTION SEQUENCE ELEMENT IS1111A"/>
    <property type="match status" value="1"/>
</dbReference>
<dbReference type="EMBL" id="DACTCB010000030">
    <property type="protein sequence ID" value="HAT4309327.1"/>
    <property type="molecule type" value="Genomic_DNA"/>
</dbReference>
<dbReference type="Pfam" id="PF02371">
    <property type="entry name" value="Transposase_20"/>
    <property type="match status" value="1"/>
</dbReference>
<organism evidence="4">
    <name type="scientific">Clostridium perfringens</name>
    <dbReference type="NCBI Taxonomy" id="1502"/>
    <lineage>
        <taxon>Bacteria</taxon>
        <taxon>Bacillati</taxon>
        <taxon>Bacillota</taxon>
        <taxon>Clostridia</taxon>
        <taxon>Eubacteriales</taxon>
        <taxon>Clostridiaceae</taxon>
        <taxon>Clostridium</taxon>
    </lineage>
</organism>
<reference evidence="4" key="2">
    <citation type="submission" date="2020-07" db="EMBL/GenBank/DDBJ databases">
        <authorList>
            <consortium name="NCBI Pathogen Detection Project"/>
        </authorList>
    </citation>
    <scope>NUCLEOTIDE SEQUENCE</scope>
    <source>
        <strain evidence="4">C8</strain>
    </source>
</reference>
<dbReference type="NCBIfam" id="NF033542">
    <property type="entry name" value="transpos_IS110"/>
    <property type="match status" value="1"/>
</dbReference>
<name>A0A8H9R1Y8_CLOPF</name>
<reference evidence="4" key="1">
    <citation type="journal article" date="2018" name="Genome Biol.">
        <title>SKESA: strategic k-mer extension for scrupulous assemblies.</title>
        <authorList>
            <person name="Souvorov A."/>
            <person name="Agarwala R."/>
            <person name="Lipman D.J."/>
        </authorList>
    </citation>
    <scope>NUCLEOTIDE SEQUENCE</scope>
    <source>
        <strain evidence="4">C8</strain>
    </source>
</reference>
<dbReference type="InterPro" id="IPR002525">
    <property type="entry name" value="Transp_IS110-like_N"/>
</dbReference>
<dbReference type="AlphaFoldDB" id="A0A8H9R1Y8"/>
<feature type="coiled-coil region" evidence="1">
    <location>
        <begin position="244"/>
        <end position="271"/>
    </location>
</feature>
<evidence type="ECO:0000259" key="3">
    <source>
        <dbReference type="Pfam" id="PF02371"/>
    </source>
</evidence>
<gene>
    <name evidence="4" type="ORF">I9080_003181</name>
</gene>
<dbReference type="Proteomes" id="UP000859547">
    <property type="component" value="Unassembled WGS sequence"/>
</dbReference>
<feature type="domain" description="Transposase IS116/IS110/IS902 C-terminal" evidence="3">
    <location>
        <begin position="279"/>
        <end position="362"/>
    </location>
</feature>
<evidence type="ECO:0000256" key="1">
    <source>
        <dbReference type="SAM" id="Coils"/>
    </source>
</evidence>
<accession>A0A8H9R1Y8</accession>
<dbReference type="InterPro" id="IPR047650">
    <property type="entry name" value="Transpos_IS110"/>
</dbReference>
<dbReference type="PANTHER" id="PTHR33055:SF15">
    <property type="entry name" value="TRANSPOSASE-RELATED"/>
    <property type="match status" value="1"/>
</dbReference>
<feature type="domain" description="Transposase IS110-like N-terminal" evidence="2">
    <location>
        <begin position="5"/>
        <end position="165"/>
    </location>
</feature>
<dbReference type="Pfam" id="PF01548">
    <property type="entry name" value="DEDD_Tnp_IS110"/>
    <property type="match status" value="1"/>
</dbReference>
<sequence>MNLYIGVDVGKEFNYASFLNEKGLEIDKRFKFKNNYLGFLKLKDNIDKLTYDYNFNYNDILIGFESTGHYWINVDWFLTEKLNIKTVMVRNDAVRHTRALNSQGKGKNDSLDSRTIAECLKNGYYFDVQGRKEDYIVLRRLTRERSELEKEIARYKNRFRAWLDVNNPIFLENFSNVFSAGALALLKVYPSPLDIIKDTYLEVREKLREVGYSRTNKTLKIYYEEVETYKNIINGISYADRLEISEYIEALEMYMKKKENLDERIEALMNFLEGKVYTSLSEIKGMPKAQVASLIAEIGNINNFKSAIHLISYAGLNLQGEGSGKNKGHSWISKTGNRKIRKELYVITFNLVRHNDYFRGLYCYYKSYKRPNEKSSKEMLIALMCKLLRVVYGMLKYNVEFNLNEMLKNYDFRNINKEKFIDEFLGNNEKKQKIIPQEIEDIFLNNRKSN</sequence>
<dbReference type="GO" id="GO:0006313">
    <property type="term" value="P:DNA transposition"/>
    <property type="evidence" value="ECO:0007669"/>
    <property type="project" value="InterPro"/>
</dbReference>
<keyword evidence="1" id="KW-0175">Coiled coil</keyword>
<proteinExistence type="predicted"/>
<evidence type="ECO:0000313" key="4">
    <source>
        <dbReference type="EMBL" id="HAT4309327.1"/>
    </source>
</evidence>
<dbReference type="GO" id="GO:0004803">
    <property type="term" value="F:transposase activity"/>
    <property type="evidence" value="ECO:0007669"/>
    <property type="project" value="InterPro"/>
</dbReference>
<dbReference type="GO" id="GO:0003677">
    <property type="term" value="F:DNA binding"/>
    <property type="evidence" value="ECO:0007669"/>
    <property type="project" value="InterPro"/>
</dbReference>
<dbReference type="InterPro" id="IPR003346">
    <property type="entry name" value="Transposase_20"/>
</dbReference>
<protein>
    <submittedName>
        <fullName evidence="4">IS110 family transposase</fullName>
    </submittedName>
</protein>